<name>A0A235B335_9BACL</name>
<accession>A0A235B335</accession>
<dbReference type="RefSeq" id="WP_094265718.1">
    <property type="nucleotide sequence ID" value="NZ_NOWF01000013.1"/>
</dbReference>
<dbReference type="Proteomes" id="UP000215459">
    <property type="component" value="Unassembled WGS sequence"/>
</dbReference>
<feature type="transmembrane region" description="Helical" evidence="1">
    <location>
        <begin position="82"/>
        <end position="102"/>
    </location>
</feature>
<evidence type="ECO:0000313" key="3">
    <source>
        <dbReference type="Proteomes" id="UP000215459"/>
    </source>
</evidence>
<evidence type="ECO:0000256" key="1">
    <source>
        <dbReference type="SAM" id="Phobius"/>
    </source>
</evidence>
<evidence type="ECO:0000313" key="2">
    <source>
        <dbReference type="EMBL" id="OYD06317.1"/>
    </source>
</evidence>
<reference evidence="2 3" key="1">
    <citation type="submission" date="2017-07" db="EMBL/GenBank/DDBJ databases">
        <title>The genome sequence of Paludifilum halophilum highlights mechanisms for microbial adaptation to high salt environemnts.</title>
        <authorList>
            <person name="Belbahri L."/>
        </authorList>
    </citation>
    <scope>NUCLEOTIDE SEQUENCE [LARGE SCALE GENOMIC DNA]</scope>
    <source>
        <strain evidence="2 3">DSM 102817</strain>
    </source>
</reference>
<gene>
    <name evidence="2" type="ORF">CHM34_16500</name>
</gene>
<dbReference type="OrthoDB" id="9792998at2"/>
<keyword evidence="3" id="KW-1185">Reference proteome</keyword>
<keyword evidence="1" id="KW-1133">Transmembrane helix</keyword>
<keyword evidence="1" id="KW-0472">Membrane</keyword>
<sequence length="339" mass="39976">MIHVVLATLLSIIYPGVGQIYNRQRMKGIVIILVYSILGYISIGNIYLMSFFMIIWVLAILDSLWTAVRMVRKKVNRGFLQGKRAVIEVGIALTIALLYVWFSVDISQPLWTKESHQPPQKVTSVQKEAKNYLKDKYGDSFKVEKPQYITEFNKYRMKAYPQDDPKLRFTVTKRGSQPFEDTYVIAALSKQSQEEMQPLIDKLYPDVWVYESHVGIENEAEKDMISKNMLDYQEVRNQYPGQYTQHVDLKLIKDLEGKQKEVEMRKILKTIQFFKENRVQKVNLNVTYYSESLPEKARDQKIKLGNYYEYLTFEFDMNPQDINKINKLEDVKERFQKLN</sequence>
<protein>
    <submittedName>
        <fullName evidence="2">Uncharacterized protein</fullName>
    </submittedName>
</protein>
<comment type="caution">
    <text evidence="2">The sequence shown here is derived from an EMBL/GenBank/DDBJ whole genome shotgun (WGS) entry which is preliminary data.</text>
</comment>
<dbReference type="AlphaFoldDB" id="A0A235B335"/>
<dbReference type="EMBL" id="NOWF01000013">
    <property type="protein sequence ID" value="OYD06317.1"/>
    <property type="molecule type" value="Genomic_DNA"/>
</dbReference>
<organism evidence="2 3">
    <name type="scientific">Paludifilum halophilum</name>
    <dbReference type="NCBI Taxonomy" id="1642702"/>
    <lineage>
        <taxon>Bacteria</taxon>
        <taxon>Bacillati</taxon>
        <taxon>Bacillota</taxon>
        <taxon>Bacilli</taxon>
        <taxon>Bacillales</taxon>
        <taxon>Thermoactinomycetaceae</taxon>
        <taxon>Paludifilum</taxon>
    </lineage>
</organism>
<keyword evidence="1" id="KW-0812">Transmembrane</keyword>
<feature type="transmembrane region" description="Helical" evidence="1">
    <location>
        <begin position="28"/>
        <end position="61"/>
    </location>
</feature>
<proteinExistence type="predicted"/>